<evidence type="ECO:0000256" key="5">
    <source>
        <dbReference type="ARBA" id="ARBA00022989"/>
    </source>
</evidence>
<accession>A0ABR2BGW0</accession>
<sequence length="249" mass="28044">MNPRRDMRNGRVALFDGIEEGGIRASSSYSHEIDEHENERAMEGLQDRVNLLKRLSGDIHEEVDSHNRMLDRMGNDMDASRGILSGTMDKFKMVFETKSSRRMFTLVASFVVIFLVIYYLTNVPYSLLCVDFDLAHCFFFDQSCSCSIQVFRVFGLNKGRHSHLSSTVIFLLSTHRYEVSGRVLTEGYRDLVLQSAQKGEPTPPSHHNGCTHIPERNGPPCIGGRAFAGHVMTPPQLQPDRMASFNAAA</sequence>
<name>A0ABR2BGW0_9ROSI</name>
<evidence type="ECO:0000256" key="7">
    <source>
        <dbReference type="ARBA" id="ARBA00023136"/>
    </source>
</evidence>
<dbReference type="CDD" id="cd15853">
    <property type="entry name" value="SNARE_Bet1"/>
    <property type="match status" value="1"/>
</dbReference>
<evidence type="ECO:0000313" key="12">
    <source>
        <dbReference type="Proteomes" id="UP001472677"/>
    </source>
</evidence>
<dbReference type="Proteomes" id="UP001472677">
    <property type="component" value="Unassembled WGS sequence"/>
</dbReference>
<dbReference type="Gene3D" id="1.20.5.110">
    <property type="match status" value="1"/>
</dbReference>
<comment type="caution">
    <text evidence="11">The sequence shown here is derived from an EMBL/GenBank/DDBJ whole genome shotgun (WGS) entry which is preliminary data.</text>
</comment>
<keyword evidence="6" id="KW-0333">Golgi apparatus</keyword>
<keyword evidence="3 9" id="KW-0812">Transmembrane</keyword>
<evidence type="ECO:0000259" key="10">
    <source>
        <dbReference type="PROSITE" id="PS50192"/>
    </source>
</evidence>
<evidence type="ECO:0000256" key="6">
    <source>
        <dbReference type="ARBA" id="ARBA00023034"/>
    </source>
</evidence>
<gene>
    <name evidence="11" type="ORF">V6N12_074222</name>
</gene>
<evidence type="ECO:0000256" key="3">
    <source>
        <dbReference type="ARBA" id="ARBA00022692"/>
    </source>
</evidence>
<keyword evidence="12" id="KW-1185">Reference proteome</keyword>
<evidence type="ECO:0000256" key="2">
    <source>
        <dbReference type="ARBA" id="ARBA00022448"/>
    </source>
</evidence>
<dbReference type="InterPro" id="IPR039899">
    <property type="entry name" value="BET1_SNARE"/>
</dbReference>
<comment type="subcellular location">
    <subcellularLocation>
        <location evidence="8">Endomembrane system</location>
        <topology evidence="8">Single-pass type IV membrane protein</topology>
    </subcellularLocation>
    <subcellularLocation>
        <location evidence="1">Golgi apparatus membrane</location>
        <topology evidence="1">Single-pass membrane protein</topology>
    </subcellularLocation>
</comment>
<dbReference type="PANTHER" id="PTHR12791">
    <property type="entry name" value="GOLGI SNARE BET1-RELATED"/>
    <property type="match status" value="1"/>
</dbReference>
<proteinExistence type="predicted"/>
<protein>
    <recommendedName>
        <fullName evidence="10">t-SNARE coiled-coil homology domain-containing protein</fullName>
    </recommendedName>
</protein>
<keyword evidence="7 9" id="KW-0472">Membrane</keyword>
<evidence type="ECO:0000256" key="8">
    <source>
        <dbReference type="ARBA" id="ARBA00046280"/>
    </source>
</evidence>
<dbReference type="SUPFAM" id="SSF58038">
    <property type="entry name" value="SNARE fusion complex"/>
    <property type="match status" value="1"/>
</dbReference>
<evidence type="ECO:0000256" key="9">
    <source>
        <dbReference type="SAM" id="Phobius"/>
    </source>
</evidence>
<reference evidence="11 12" key="1">
    <citation type="journal article" date="2024" name="G3 (Bethesda)">
        <title>Genome assembly of Hibiscus sabdariffa L. provides insights into metabolisms of medicinal natural products.</title>
        <authorList>
            <person name="Kim T."/>
        </authorList>
    </citation>
    <scope>NUCLEOTIDE SEQUENCE [LARGE SCALE GENOMIC DNA]</scope>
    <source>
        <strain evidence="11">TK-2024</strain>
        <tissue evidence="11">Old leaves</tissue>
    </source>
</reference>
<keyword evidence="5 9" id="KW-1133">Transmembrane helix</keyword>
<feature type="transmembrane region" description="Helical" evidence="9">
    <location>
        <begin position="103"/>
        <end position="121"/>
    </location>
</feature>
<evidence type="ECO:0000256" key="1">
    <source>
        <dbReference type="ARBA" id="ARBA00004194"/>
    </source>
</evidence>
<feature type="domain" description="T-SNARE coiled-coil homology" evidence="10">
    <location>
        <begin position="32"/>
        <end position="94"/>
    </location>
</feature>
<evidence type="ECO:0000313" key="11">
    <source>
        <dbReference type="EMBL" id="KAK8506172.1"/>
    </source>
</evidence>
<keyword evidence="4" id="KW-0653">Protein transport</keyword>
<keyword evidence="2" id="KW-0813">Transport</keyword>
<organism evidence="11 12">
    <name type="scientific">Hibiscus sabdariffa</name>
    <name type="common">roselle</name>
    <dbReference type="NCBI Taxonomy" id="183260"/>
    <lineage>
        <taxon>Eukaryota</taxon>
        <taxon>Viridiplantae</taxon>
        <taxon>Streptophyta</taxon>
        <taxon>Embryophyta</taxon>
        <taxon>Tracheophyta</taxon>
        <taxon>Spermatophyta</taxon>
        <taxon>Magnoliopsida</taxon>
        <taxon>eudicotyledons</taxon>
        <taxon>Gunneridae</taxon>
        <taxon>Pentapetalae</taxon>
        <taxon>rosids</taxon>
        <taxon>malvids</taxon>
        <taxon>Malvales</taxon>
        <taxon>Malvaceae</taxon>
        <taxon>Malvoideae</taxon>
        <taxon>Hibiscus</taxon>
    </lineage>
</organism>
<dbReference type="PROSITE" id="PS50192">
    <property type="entry name" value="T_SNARE"/>
    <property type="match status" value="1"/>
</dbReference>
<dbReference type="EMBL" id="JBBPBM010000120">
    <property type="protein sequence ID" value="KAK8506172.1"/>
    <property type="molecule type" value="Genomic_DNA"/>
</dbReference>
<evidence type="ECO:0000256" key="4">
    <source>
        <dbReference type="ARBA" id="ARBA00022927"/>
    </source>
</evidence>
<dbReference type="InterPro" id="IPR000727">
    <property type="entry name" value="T_SNARE_dom"/>
</dbReference>